<feature type="region of interest" description="Disordered" evidence="1">
    <location>
        <begin position="889"/>
        <end position="912"/>
    </location>
</feature>
<feature type="compositionally biased region" description="Polar residues" evidence="1">
    <location>
        <begin position="1230"/>
        <end position="1249"/>
    </location>
</feature>
<gene>
    <name evidence="2" type="ORF">SO802_004866</name>
</gene>
<evidence type="ECO:0000313" key="2">
    <source>
        <dbReference type="EMBL" id="KAL0009758.1"/>
    </source>
</evidence>
<feature type="compositionally biased region" description="Low complexity" evidence="1">
    <location>
        <begin position="329"/>
        <end position="352"/>
    </location>
</feature>
<accession>A0AAW2DJK5</accession>
<feature type="compositionally biased region" description="Basic and acidic residues" evidence="1">
    <location>
        <begin position="1080"/>
        <end position="1094"/>
    </location>
</feature>
<feature type="compositionally biased region" description="Basic and acidic residues" evidence="1">
    <location>
        <begin position="1219"/>
        <end position="1229"/>
    </location>
</feature>
<dbReference type="PANTHER" id="PTHR31008">
    <property type="entry name" value="COP1-INTERACTING PROTEIN-RELATED"/>
    <property type="match status" value="1"/>
</dbReference>
<feature type="compositionally biased region" description="Gly residues" evidence="1">
    <location>
        <begin position="570"/>
        <end position="582"/>
    </location>
</feature>
<feature type="region of interest" description="Disordered" evidence="1">
    <location>
        <begin position="215"/>
        <end position="354"/>
    </location>
</feature>
<dbReference type="Proteomes" id="UP001459277">
    <property type="component" value="Unassembled WGS sequence"/>
</dbReference>
<feature type="compositionally biased region" description="Gly residues" evidence="1">
    <location>
        <begin position="371"/>
        <end position="381"/>
    </location>
</feature>
<dbReference type="EMBL" id="JAZDWU010000002">
    <property type="protein sequence ID" value="KAL0009758.1"/>
    <property type="molecule type" value="Genomic_DNA"/>
</dbReference>
<sequence>MKSDMPLDYAVFQLSPKRSRCELFVSSDGNTEKLASGLVKPFVTHLKVLEEQVALAAQSIKLEVEKRRNAETWFTKGTLERFVRFVSTPEVLELVNTYDAEMSQLEAAQKIYSQRAGDQNSGALGGDGIGTAGAADATKKELLRAIDVRLVAVRQDLTTACARASAAGFNPDSVSELHHFANRFGAHRLNEACAKFRSLCQRRPDLLINTWKPGVDDTAVRSSTGSDMSIDDPTSAEDPNNGTHHPTTTTTTVIAGQDQQHQKQQQQQSFSTTQYQSQISTCQQPKFPTRRNLNEKNEPNQPANTATTAQLANNINNNSNNDNKKEDSLSATESSDSPPFSSSSSIAASQPARRLSVQDRINLFENKQKETGGGSGSGSGGKPVVVGKAAELRRLSSDVSSVAAVPPPPVLRRWSGASDMSIDVSGEKKDVESPLCTPSSVNSPFVLQPKSNSSNGFLGSGAEDHKDKDKKGLLNDTASSVGLKEQGKEEEDVGVKGRTNWKDHKVGSLNHSRDFSDQEVSQEKLKVSSGGGVKDHQVVGFASKVGDGASDGGFVNRDRSEVVGVKNQVGGFGSKVGDGSSDGGFVNRVGDSGPVTQLRSRVYNSHTRSFSGQFEGGSGLKLREAAPLGLVKGVEGNQLDPQSKWRSFTGEVEEVGKKELGSSDRQQLKAEESGTQNMKFQKVEESGPQNMKFQKPVSASREQIKKPQGSRKDEAGFSYENNKLDYPGKKASEAQESISMMPTMPLEQVQRVRQSKGNQELNDELKMKANELEKLFAEHKLRVPGDQSGSARRNKPAEKQMEKAASSQYKKPEAVEVAPAQLSEKPSVIEPAGTSINMAKFSTSTPPPMKMVDIQDYGDSLRKNFAELHFTDDSRGKFYEKYMQKRDAKLREEWSSNRAEKEAKMKAMQDNLEQSRAEMKLKFSASADRNVSSARRRADKLRSFNFRSSVKREQHPIDSFQSEDEEDLSEFPEHKFYGQDRFLSEPSVGDVASRSAQAKKILPNKNVSTSTPRTTVNSVTRSSAKVSNSSSGRRRVQAENPLAQSVPNFSDFRKENTKPSLGVGKTTPRSQVRNFNRSKSISEEAPNAKEEKPRRSQSSRKSASNPVELKDLSAVNSDNSVLAPLKFDKEQTEQIPSEKISKNVDSKAFLRKGNGIGPGAGASIAKLKASLPSEILENDEEYESAFEADDVDMAKEEEEEDEEELETMPVEDCADMDNGETRLSQEYDKSANSGSENGDSMRSLSQVDPTSVAELPATVPSTFHNVGSLQDSPNGSPISWNSRMHHPFSYPHETSDIDAFVDSPIGSPASWNSHSLTQSEADAARMRKKWGAAQKPIIVANASHNQSRKDVTKGFKRLLKFGRKSRGADSLVDWISATTSEGDDDAEDGRDVANKSSEDLRKSRMGFSHGHPSDDIFNESEFNEQVQAYSSIPAPPANFKLRDDHLSGSSLKAPRSFFSLSSFRSKGSDSKPR</sequence>
<dbReference type="PANTHER" id="PTHR31008:SF15">
    <property type="entry name" value="GPI-ANCHORED ADHESIN-LIKE PROTEIN"/>
    <property type="match status" value="1"/>
</dbReference>
<feature type="compositionally biased region" description="Basic and acidic residues" evidence="1">
    <location>
        <begin position="722"/>
        <end position="733"/>
    </location>
</feature>
<evidence type="ECO:0000313" key="3">
    <source>
        <dbReference type="Proteomes" id="UP001459277"/>
    </source>
</evidence>
<feature type="compositionally biased region" description="Acidic residues" evidence="1">
    <location>
        <begin position="961"/>
        <end position="970"/>
    </location>
</feature>
<feature type="compositionally biased region" description="Basic and acidic residues" evidence="1">
    <location>
        <begin position="500"/>
        <end position="526"/>
    </location>
</feature>
<feature type="compositionally biased region" description="Polar residues" evidence="1">
    <location>
        <begin position="1067"/>
        <end position="1079"/>
    </location>
</feature>
<feature type="region of interest" description="Disordered" evidence="1">
    <location>
        <begin position="366"/>
        <end position="385"/>
    </location>
</feature>
<feature type="compositionally biased region" description="Basic and acidic residues" evidence="1">
    <location>
        <begin position="702"/>
        <end position="715"/>
    </location>
</feature>
<evidence type="ECO:0008006" key="4">
    <source>
        <dbReference type="Google" id="ProtNLM"/>
    </source>
</evidence>
<feature type="region of interest" description="Disordered" evidence="1">
    <location>
        <begin position="395"/>
        <end position="532"/>
    </location>
</feature>
<feature type="compositionally biased region" description="Low complexity" evidence="1">
    <location>
        <begin position="243"/>
        <end position="284"/>
    </location>
</feature>
<feature type="region of interest" description="Disordered" evidence="1">
    <location>
        <begin position="1378"/>
        <end position="1417"/>
    </location>
</feature>
<feature type="compositionally biased region" description="Polar residues" evidence="1">
    <location>
        <begin position="436"/>
        <end position="457"/>
    </location>
</feature>
<feature type="region of interest" description="Disordered" evidence="1">
    <location>
        <begin position="655"/>
        <end position="733"/>
    </location>
</feature>
<feature type="compositionally biased region" description="Basic and acidic residues" evidence="1">
    <location>
        <begin position="655"/>
        <end position="672"/>
    </location>
</feature>
<feature type="compositionally biased region" description="Polar residues" evidence="1">
    <location>
        <begin position="1259"/>
        <end position="1278"/>
    </location>
</feature>
<feature type="region of interest" description="Disordered" evidence="1">
    <location>
        <begin position="926"/>
        <end position="1115"/>
    </location>
</feature>
<protein>
    <recommendedName>
        <fullName evidence="4">COP1-interacting protein 7</fullName>
    </recommendedName>
</protein>
<keyword evidence="3" id="KW-1185">Reference proteome</keyword>
<feature type="compositionally biased region" description="Basic and acidic residues" evidence="1">
    <location>
        <begin position="462"/>
        <end position="473"/>
    </location>
</feature>
<feature type="compositionally biased region" description="Polar residues" evidence="1">
    <location>
        <begin position="1005"/>
        <end position="1031"/>
    </location>
</feature>
<name>A0AAW2DJK5_9ROSI</name>
<feature type="compositionally biased region" description="Basic and acidic residues" evidence="1">
    <location>
        <begin position="1389"/>
        <end position="1402"/>
    </location>
</feature>
<proteinExistence type="predicted"/>
<feature type="region of interest" description="Disordered" evidence="1">
    <location>
        <begin position="778"/>
        <end position="819"/>
    </location>
</feature>
<feature type="compositionally biased region" description="Low complexity" evidence="1">
    <location>
        <begin position="299"/>
        <end position="321"/>
    </location>
</feature>
<feature type="compositionally biased region" description="Acidic residues" evidence="1">
    <location>
        <begin position="1178"/>
        <end position="1206"/>
    </location>
</feature>
<comment type="caution">
    <text evidence="2">The sequence shown here is derived from an EMBL/GenBank/DDBJ whole genome shotgun (WGS) entry which is preliminary data.</text>
</comment>
<evidence type="ECO:0000256" key="1">
    <source>
        <dbReference type="SAM" id="MobiDB-lite"/>
    </source>
</evidence>
<feature type="region of interest" description="Disordered" evidence="1">
    <location>
        <begin position="1178"/>
        <end position="1278"/>
    </location>
</feature>
<organism evidence="2 3">
    <name type="scientific">Lithocarpus litseifolius</name>
    <dbReference type="NCBI Taxonomy" id="425828"/>
    <lineage>
        <taxon>Eukaryota</taxon>
        <taxon>Viridiplantae</taxon>
        <taxon>Streptophyta</taxon>
        <taxon>Embryophyta</taxon>
        <taxon>Tracheophyta</taxon>
        <taxon>Spermatophyta</taxon>
        <taxon>Magnoliopsida</taxon>
        <taxon>eudicotyledons</taxon>
        <taxon>Gunneridae</taxon>
        <taxon>Pentapetalae</taxon>
        <taxon>rosids</taxon>
        <taxon>fabids</taxon>
        <taxon>Fagales</taxon>
        <taxon>Fagaceae</taxon>
        <taxon>Lithocarpus</taxon>
    </lineage>
</organism>
<reference evidence="2 3" key="1">
    <citation type="submission" date="2024-01" db="EMBL/GenBank/DDBJ databases">
        <title>A telomere-to-telomere, gap-free genome of sweet tea (Lithocarpus litseifolius).</title>
        <authorList>
            <person name="Zhou J."/>
        </authorList>
    </citation>
    <scope>NUCLEOTIDE SEQUENCE [LARGE SCALE GENOMIC DNA]</scope>
    <source>
        <strain evidence="2">Zhou-2022a</strain>
        <tissue evidence="2">Leaf</tissue>
    </source>
</reference>
<feature type="region of interest" description="Disordered" evidence="1">
    <location>
        <begin position="569"/>
        <end position="592"/>
    </location>
</feature>